<dbReference type="PANTHER" id="PTHR14885">
    <property type="entry name" value="CILIA- AND FLAGELLA-ASSOCIATED PROTEIN 43-RELATED"/>
    <property type="match status" value="1"/>
</dbReference>
<keyword evidence="7" id="KW-0206">Cytoskeleton</keyword>
<organism evidence="11 12">
    <name type="scientific">Brassicogethes aeneus</name>
    <name type="common">Rape pollen beetle</name>
    <name type="synonym">Meligethes aeneus</name>
    <dbReference type="NCBI Taxonomy" id="1431903"/>
    <lineage>
        <taxon>Eukaryota</taxon>
        <taxon>Metazoa</taxon>
        <taxon>Ecdysozoa</taxon>
        <taxon>Arthropoda</taxon>
        <taxon>Hexapoda</taxon>
        <taxon>Insecta</taxon>
        <taxon>Pterygota</taxon>
        <taxon>Neoptera</taxon>
        <taxon>Endopterygota</taxon>
        <taxon>Coleoptera</taxon>
        <taxon>Polyphaga</taxon>
        <taxon>Cucujiformia</taxon>
        <taxon>Nitidulidae</taxon>
        <taxon>Meligethinae</taxon>
        <taxon>Brassicogethes</taxon>
    </lineage>
</organism>
<evidence type="ECO:0000256" key="9">
    <source>
        <dbReference type="SAM" id="Coils"/>
    </source>
</evidence>
<evidence type="ECO:0000256" key="8">
    <source>
        <dbReference type="ARBA" id="ARBA00023273"/>
    </source>
</evidence>
<dbReference type="GO" id="GO:0005856">
    <property type="term" value="C:cytoskeleton"/>
    <property type="evidence" value="ECO:0007669"/>
    <property type="project" value="UniProtKB-SubCell"/>
</dbReference>
<evidence type="ECO:0000256" key="4">
    <source>
        <dbReference type="ARBA" id="ARBA00022574"/>
    </source>
</evidence>
<feature type="coiled-coil region" evidence="9">
    <location>
        <begin position="302"/>
        <end position="329"/>
    </location>
</feature>
<dbReference type="PANTHER" id="PTHR14885:SF3">
    <property type="entry name" value="CILIA- AND FLAGELLA-ASSOCIATED PROTEIN 44"/>
    <property type="match status" value="1"/>
</dbReference>
<evidence type="ECO:0000256" key="5">
    <source>
        <dbReference type="ARBA" id="ARBA00022737"/>
    </source>
</evidence>
<feature type="region of interest" description="Disordered" evidence="10">
    <location>
        <begin position="237"/>
        <end position="259"/>
    </location>
</feature>
<dbReference type="Proteomes" id="UP001154078">
    <property type="component" value="Chromosome 7"/>
</dbReference>
<dbReference type="EMBL" id="OV121138">
    <property type="protein sequence ID" value="CAH0561065.1"/>
    <property type="molecule type" value="Genomic_DNA"/>
</dbReference>
<keyword evidence="6 9" id="KW-0175">Coiled coil</keyword>
<evidence type="ECO:0000256" key="7">
    <source>
        <dbReference type="ARBA" id="ARBA00023212"/>
    </source>
</evidence>
<evidence type="ECO:0000256" key="1">
    <source>
        <dbReference type="ARBA" id="ARBA00004138"/>
    </source>
</evidence>
<evidence type="ECO:0000313" key="11">
    <source>
        <dbReference type="EMBL" id="CAH0561065.1"/>
    </source>
</evidence>
<keyword evidence="5" id="KW-0677">Repeat</keyword>
<feature type="coiled-coil region" evidence="9">
    <location>
        <begin position="550"/>
        <end position="584"/>
    </location>
</feature>
<dbReference type="GO" id="GO:0005929">
    <property type="term" value="C:cilium"/>
    <property type="evidence" value="ECO:0007669"/>
    <property type="project" value="UniProtKB-SubCell"/>
</dbReference>
<dbReference type="OrthoDB" id="1935234at2759"/>
<keyword evidence="12" id="KW-1185">Reference proteome</keyword>
<evidence type="ECO:0000256" key="3">
    <source>
        <dbReference type="ARBA" id="ARBA00022490"/>
    </source>
</evidence>
<keyword evidence="3" id="KW-0963">Cytoplasm</keyword>
<protein>
    <submittedName>
        <fullName evidence="11">Uncharacterized protein</fullName>
    </submittedName>
</protein>
<sequence>MFNVCVEMETIEKKEIELDEESEVYLKCPFDDDFMVQILPKRNNFPPRPAGELFFDVLDIQKHLRTIPDSTLKDLIQNAKNEKVDTYYEREMRAWMLNKLLFQQQHSIDQINMLIDQINEDIRNLYLQLNYKVYTLNRLRLHIMALNQELAVLKRFERNEFILEKQVQENNTAVLDMTDAITDLMNKISDINRLIDDCNVKMEAIFQSFTQATNNNKFYDFLRKVFKKKFKVPRIREEDDSSSDSSSSSSDESDDDDAASLDSRDFGFIKLDLNVCPKGCEQAIYDYTVQLRQKRYEIEASVKENEKQIETYRKELEMHNKKLGVLEGNYQKSKQSLWEYQREKQRVLNDIIYTLVVKMDQFQYIENFNVENCVVMSKNTLSRLYSRVSELQQEGLHEKEKHEIYIRHLMRMKRDFHFMDQQIRKLKQEISYQMFIKFGRMVDIDDVELYVIKSTLKSDLTDMAEVCIKKMVYDLRRKNVGEATKSFKKEIKRLITFKAKKQFDYINLLKTNTAKAELLRILNKKRGLLEADLNSQDVKMMSFEYYDEQIKQDKVELEKMQGIIESQENEIQDLKDEIQMLKTKGYPPRPVRERRKMEEVEEPIDFAEYFKTFVDAGEEDEERISADIILPYIYTDAEAIVRSLIEDLMIQTEELAEKRSTEKMAREIVERVLKCTSCHAIVRELIDNLPITPSDEQLKMIDETASRLLQIQDLDEDDGEIKFQLETEEEKQAYFLELVEQIIDEVMLIHGEPYEVMTRLLMRVVEEVPVLYLIRKECIDKLANQFGSKISLEGLRNEILPEIECISDFHKEDLRTVASAVILRMQGSADVVARELVEDLVDTILLERGKTFNVMAHIIERLVASIPVQVLMQEESFDNIADVIKDKFDRKLDYEPLLEGISSVELSRIMDVRAILNIILHRVYGEGLDYLYVVNNARQYRVQGYNIDVEPE</sequence>
<evidence type="ECO:0000256" key="6">
    <source>
        <dbReference type="ARBA" id="ARBA00023054"/>
    </source>
</evidence>
<keyword evidence="8" id="KW-0966">Cell projection</keyword>
<dbReference type="AlphaFoldDB" id="A0A9P0BE41"/>
<keyword evidence="4" id="KW-0853">WD repeat</keyword>
<comment type="subcellular location">
    <subcellularLocation>
        <location evidence="1">Cell projection</location>
        <location evidence="1">Cilium</location>
    </subcellularLocation>
    <subcellularLocation>
        <location evidence="2">Cytoplasm</location>
        <location evidence="2">Cytoskeleton</location>
    </subcellularLocation>
</comment>
<evidence type="ECO:0000256" key="2">
    <source>
        <dbReference type="ARBA" id="ARBA00004245"/>
    </source>
</evidence>
<name>A0A9P0BE41_BRAAE</name>
<accession>A0A9P0BE41</accession>
<gene>
    <name evidence="11" type="ORF">MELIAE_LOCUS10692</name>
</gene>
<reference evidence="11" key="1">
    <citation type="submission" date="2021-12" db="EMBL/GenBank/DDBJ databases">
        <authorList>
            <person name="King R."/>
        </authorList>
    </citation>
    <scope>NUCLEOTIDE SEQUENCE</scope>
</reference>
<evidence type="ECO:0000313" key="12">
    <source>
        <dbReference type="Proteomes" id="UP001154078"/>
    </source>
</evidence>
<evidence type="ECO:0000256" key="10">
    <source>
        <dbReference type="SAM" id="MobiDB-lite"/>
    </source>
</evidence>
<proteinExistence type="predicted"/>